<evidence type="ECO:0000313" key="9">
    <source>
        <dbReference type="Proteomes" id="UP001501169"/>
    </source>
</evidence>
<comment type="similarity">
    <text evidence="2">Belongs to the EamA transporter family.</text>
</comment>
<feature type="transmembrane region" description="Helical" evidence="6">
    <location>
        <begin position="209"/>
        <end position="229"/>
    </location>
</feature>
<comment type="caution">
    <text evidence="8">The sequence shown here is derived from an EMBL/GenBank/DDBJ whole genome shotgun (WGS) entry which is preliminary data.</text>
</comment>
<feature type="transmembrane region" description="Helical" evidence="6">
    <location>
        <begin position="94"/>
        <end position="113"/>
    </location>
</feature>
<feature type="transmembrane region" description="Helical" evidence="6">
    <location>
        <begin position="7"/>
        <end position="26"/>
    </location>
</feature>
<dbReference type="EMBL" id="BAAAEO010000003">
    <property type="protein sequence ID" value="GAA0555457.1"/>
    <property type="molecule type" value="Genomic_DNA"/>
</dbReference>
<keyword evidence="4 6" id="KW-1133">Transmembrane helix</keyword>
<dbReference type="PANTHER" id="PTHR32322:SF2">
    <property type="entry name" value="EAMA DOMAIN-CONTAINING PROTEIN"/>
    <property type="match status" value="1"/>
</dbReference>
<dbReference type="InterPro" id="IPR050638">
    <property type="entry name" value="AA-Vitamin_Transporters"/>
</dbReference>
<protein>
    <submittedName>
        <fullName evidence="8">EamA family transporter</fullName>
    </submittedName>
</protein>
<feature type="transmembrane region" description="Helical" evidence="6">
    <location>
        <begin position="146"/>
        <end position="165"/>
    </location>
</feature>
<evidence type="ECO:0000313" key="8">
    <source>
        <dbReference type="EMBL" id="GAA0555457.1"/>
    </source>
</evidence>
<dbReference type="Proteomes" id="UP001501169">
    <property type="component" value="Unassembled WGS sequence"/>
</dbReference>
<evidence type="ECO:0000256" key="6">
    <source>
        <dbReference type="SAM" id="Phobius"/>
    </source>
</evidence>
<organism evidence="8 9">
    <name type="scientific">Rheinheimera aquimaris</name>
    <dbReference type="NCBI Taxonomy" id="412437"/>
    <lineage>
        <taxon>Bacteria</taxon>
        <taxon>Pseudomonadati</taxon>
        <taxon>Pseudomonadota</taxon>
        <taxon>Gammaproteobacteria</taxon>
        <taxon>Chromatiales</taxon>
        <taxon>Chromatiaceae</taxon>
        <taxon>Rheinheimera</taxon>
    </lineage>
</organism>
<feature type="transmembrane region" description="Helical" evidence="6">
    <location>
        <begin position="236"/>
        <end position="258"/>
    </location>
</feature>
<reference evidence="8 9" key="1">
    <citation type="journal article" date="2019" name="Int. J. Syst. Evol. Microbiol.">
        <title>The Global Catalogue of Microorganisms (GCM) 10K type strain sequencing project: providing services to taxonomists for standard genome sequencing and annotation.</title>
        <authorList>
            <consortium name="The Broad Institute Genomics Platform"/>
            <consortium name="The Broad Institute Genome Sequencing Center for Infectious Disease"/>
            <person name="Wu L."/>
            <person name="Ma J."/>
        </authorList>
    </citation>
    <scope>NUCLEOTIDE SEQUENCE [LARGE SCALE GENOMIC DNA]</scope>
    <source>
        <strain evidence="8 9">JCM 14331</strain>
    </source>
</reference>
<name>A0ABN1DZ93_9GAMM</name>
<evidence type="ECO:0000256" key="5">
    <source>
        <dbReference type="ARBA" id="ARBA00023136"/>
    </source>
</evidence>
<feature type="transmembrane region" description="Helical" evidence="6">
    <location>
        <begin position="38"/>
        <end position="56"/>
    </location>
</feature>
<feature type="domain" description="EamA" evidence="7">
    <location>
        <begin position="147"/>
        <end position="279"/>
    </location>
</feature>
<dbReference type="PANTHER" id="PTHR32322">
    <property type="entry name" value="INNER MEMBRANE TRANSPORTER"/>
    <property type="match status" value="1"/>
</dbReference>
<feature type="transmembrane region" description="Helical" evidence="6">
    <location>
        <begin position="264"/>
        <end position="280"/>
    </location>
</feature>
<keyword evidence="9" id="KW-1185">Reference proteome</keyword>
<evidence type="ECO:0000256" key="4">
    <source>
        <dbReference type="ARBA" id="ARBA00022989"/>
    </source>
</evidence>
<keyword evidence="5 6" id="KW-0472">Membrane</keyword>
<feature type="domain" description="EamA" evidence="7">
    <location>
        <begin position="13"/>
        <end position="137"/>
    </location>
</feature>
<feature type="transmembrane region" description="Helical" evidence="6">
    <location>
        <begin position="120"/>
        <end position="140"/>
    </location>
</feature>
<sequence length="303" mass="32013">MQHTAPRWFDIGLTALAPLIWGSTYLVTTEFLPPNVPLLSAALRTLPIGLFMLLCLRQLPARGWWGKIFLLGMLNIGVFQALLFVAAYRLPGGVAATIGAIQPLVVVLLGWAWFQAKTGLLSWIAALCGLAGVAMLVLGPEAALDLTGVAAAAAGAFSMACGTLLTKKWLPPANAMVLTSWQLTAGGLFLLPLALIFEPMPAHFSLLNIAGYLWLGVIGTGLTYVMWLGGVLKMPAAAVTTLSLLSPLSATVLGALVLQQQLTLLQTLGMTAVLLGVWLGQRPVRKTATSPVEKTELAIKKAP</sequence>
<proteinExistence type="inferred from homology"/>
<comment type="subcellular location">
    <subcellularLocation>
        <location evidence="1">Membrane</location>
        <topology evidence="1">Multi-pass membrane protein</topology>
    </subcellularLocation>
</comment>
<feature type="transmembrane region" description="Helical" evidence="6">
    <location>
        <begin position="177"/>
        <end position="197"/>
    </location>
</feature>
<keyword evidence="3 6" id="KW-0812">Transmembrane</keyword>
<evidence type="ECO:0000259" key="7">
    <source>
        <dbReference type="Pfam" id="PF00892"/>
    </source>
</evidence>
<gene>
    <name evidence="8" type="ORF">GCM10009098_24190</name>
</gene>
<evidence type="ECO:0000256" key="1">
    <source>
        <dbReference type="ARBA" id="ARBA00004141"/>
    </source>
</evidence>
<dbReference type="RefSeq" id="WP_226766819.1">
    <property type="nucleotide sequence ID" value="NZ_BAAAEO010000003.1"/>
</dbReference>
<feature type="transmembrane region" description="Helical" evidence="6">
    <location>
        <begin position="68"/>
        <end position="88"/>
    </location>
</feature>
<accession>A0ABN1DZ93</accession>
<dbReference type="InterPro" id="IPR000620">
    <property type="entry name" value="EamA_dom"/>
</dbReference>
<evidence type="ECO:0000256" key="3">
    <source>
        <dbReference type="ARBA" id="ARBA00022692"/>
    </source>
</evidence>
<dbReference type="SUPFAM" id="SSF103481">
    <property type="entry name" value="Multidrug resistance efflux transporter EmrE"/>
    <property type="match status" value="2"/>
</dbReference>
<dbReference type="InterPro" id="IPR037185">
    <property type="entry name" value="EmrE-like"/>
</dbReference>
<dbReference type="Pfam" id="PF00892">
    <property type="entry name" value="EamA"/>
    <property type="match status" value="2"/>
</dbReference>
<evidence type="ECO:0000256" key="2">
    <source>
        <dbReference type="ARBA" id="ARBA00007362"/>
    </source>
</evidence>